<evidence type="ECO:0000256" key="7">
    <source>
        <dbReference type="PROSITE-ProRule" id="PRU00703"/>
    </source>
</evidence>
<dbReference type="PROSITE" id="PS51846">
    <property type="entry name" value="CNNM"/>
    <property type="match status" value="1"/>
</dbReference>
<evidence type="ECO:0000256" key="4">
    <source>
        <dbReference type="ARBA" id="ARBA00022989"/>
    </source>
</evidence>
<dbReference type="AlphaFoldDB" id="D2Z2U2"/>
<accession>D2Z2U2</accession>
<dbReference type="SMART" id="SM01091">
    <property type="entry name" value="CorC_HlyC"/>
    <property type="match status" value="1"/>
</dbReference>
<dbReference type="InterPro" id="IPR044751">
    <property type="entry name" value="Ion_transp-like_CBS"/>
</dbReference>
<organism evidence="12 13">
    <name type="scientific">Dethiosulfovibrio peptidovorans DSM 11002</name>
    <dbReference type="NCBI Taxonomy" id="469381"/>
    <lineage>
        <taxon>Bacteria</taxon>
        <taxon>Thermotogati</taxon>
        <taxon>Synergistota</taxon>
        <taxon>Synergistia</taxon>
        <taxon>Synergistales</taxon>
        <taxon>Dethiosulfovibrionaceae</taxon>
        <taxon>Dethiosulfovibrio</taxon>
    </lineage>
</organism>
<dbReference type="SUPFAM" id="SSF54631">
    <property type="entry name" value="CBS-domain pair"/>
    <property type="match status" value="1"/>
</dbReference>
<feature type="domain" description="CBS" evidence="10">
    <location>
        <begin position="207"/>
        <end position="266"/>
    </location>
</feature>
<keyword evidence="3" id="KW-0677">Repeat</keyword>
<evidence type="ECO:0000256" key="9">
    <source>
        <dbReference type="SAM" id="Phobius"/>
    </source>
</evidence>
<evidence type="ECO:0000256" key="6">
    <source>
        <dbReference type="ARBA" id="ARBA00023136"/>
    </source>
</evidence>
<dbReference type="PANTHER" id="PTHR22777:SF17">
    <property type="entry name" value="UPF0053 PROTEIN SLL0260"/>
    <property type="match status" value="1"/>
</dbReference>
<dbReference type="Gene3D" id="3.10.580.10">
    <property type="entry name" value="CBS-domain"/>
    <property type="match status" value="1"/>
</dbReference>
<keyword evidence="5 7" id="KW-0129">CBS domain</keyword>
<dbReference type="Pfam" id="PF03471">
    <property type="entry name" value="CorC_HlyC"/>
    <property type="match status" value="1"/>
</dbReference>
<feature type="transmembrane region" description="Helical" evidence="9">
    <location>
        <begin position="62"/>
        <end position="84"/>
    </location>
</feature>
<keyword evidence="13" id="KW-1185">Reference proteome</keyword>
<comment type="caution">
    <text evidence="12">The sequence shown here is derived from an EMBL/GenBank/DDBJ whole genome shotgun (WGS) entry which is preliminary data.</text>
</comment>
<dbReference type="SMART" id="SM00116">
    <property type="entry name" value="CBS"/>
    <property type="match status" value="2"/>
</dbReference>
<dbReference type="RefSeq" id="WP_005661943.1">
    <property type="nucleotide sequence ID" value="NZ_ABTR02000001.1"/>
</dbReference>
<evidence type="ECO:0000256" key="1">
    <source>
        <dbReference type="ARBA" id="ARBA00004141"/>
    </source>
</evidence>
<dbReference type="SUPFAM" id="SSF56176">
    <property type="entry name" value="FAD-binding/transporter-associated domain-like"/>
    <property type="match status" value="1"/>
</dbReference>
<sequence>MTILFKSLIFVIFLLFLSGLFSGGETAITATSRAKLLALRDRYMSFRKVLDWLLKDRQKALTTILIANNLVNIAASSLATTLAVMVFQRHGVVLAVTAMTVLIVIFGEILPKSFALAKSEKVLFFTLHFIRFSSLVLSPFVWIIGGIVTAIGRLSKVDLSLQASFVTREEIEQVVTIGEASGALEESERRMIHGIISFEDTKVSEVMVPRIDMDVVDSDITIEELIPHLEEHGHSRIPIYEDSLDDIIGILYVKDLIGLLYSGKTEVKLASLKRDALFVPETMKVPDLFNIMKSRRIHMAVVVDEYGGTAGIITLEDLLEEIVGEIQDEYDHELPAIEEVEEGVYQVQGNMDLEDLSDFLGYPFESEDVESVGGLITDLSGDFPGTGSSVTYGPWEFTVLSLADHRVMEVELRKIDSEECVEDDD</sequence>
<evidence type="ECO:0008006" key="14">
    <source>
        <dbReference type="Google" id="ProtNLM"/>
    </source>
</evidence>
<evidence type="ECO:0000256" key="3">
    <source>
        <dbReference type="ARBA" id="ARBA00022737"/>
    </source>
</evidence>
<dbReference type="Pfam" id="PF01595">
    <property type="entry name" value="CNNM"/>
    <property type="match status" value="1"/>
</dbReference>
<protein>
    <recommendedName>
        <fullName evidence="14">CBS domain containing protein</fullName>
    </recommendedName>
</protein>
<reference evidence="12 13" key="1">
    <citation type="journal article" date="2010" name="Stand. Genomic Sci.">
        <title>Permanent draft genome sequence of Dethiosulfovibrio peptidovorans type strain (SEBR 4207).</title>
        <authorList>
            <person name="Labutti K."/>
            <person name="Mayilraj S."/>
            <person name="Clum A."/>
            <person name="Lucas S."/>
            <person name="Glavina Del Rio T."/>
            <person name="Nolan M."/>
            <person name="Tice H."/>
            <person name="Cheng J.F."/>
            <person name="Pitluck S."/>
            <person name="Liolios K."/>
            <person name="Ivanova N."/>
            <person name="Mavromatis K."/>
            <person name="Mikhailova N."/>
            <person name="Pati A."/>
            <person name="Goodwin L."/>
            <person name="Chen A."/>
            <person name="Palaniappan K."/>
            <person name="Land M."/>
            <person name="Hauser L."/>
            <person name="Chang Y.J."/>
            <person name="Jeffries C.D."/>
            <person name="Rohde M."/>
            <person name="Spring S."/>
            <person name="Goker M."/>
            <person name="Woyke T."/>
            <person name="Bristow J."/>
            <person name="Eisen J.A."/>
            <person name="Markowitz V."/>
            <person name="Hugenholtz P."/>
            <person name="Kyrpides N.C."/>
            <person name="Klenk H.P."/>
            <person name="Lapidus A."/>
        </authorList>
    </citation>
    <scope>NUCLEOTIDE SEQUENCE [LARGE SCALE GENOMIC DNA]</scope>
    <source>
        <strain evidence="12 13">DSM 11002</strain>
    </source>
</reference>
<name>D2Z2U2_9BACT</name>
<dbReference type="PROSITE" id="PS51371">
    <property type="entry name" value="CBS"/>
    <property type="match status" value="2"/>
</dbReference>
<gene>
    <name evidence="12" type="ORF">Dpep_2081</name>
</gene>
<dbReference type="InterPro" id="IPR005170">
    <property type="entry name" value="Transptr-assoc_dom"/>
</dbReference>
<dbReference type="Proteomes" id="UP000006427">
    <property type="component" value="Unassembled WGS sequence"/>
</dbReference>
<dbReference type="InterPro" id="IPR002550">
    <property type="entry name" value="CNNM"/>
</dbReference>
<feature type="domain" description="CNNM transmembrane" evidence="11">
    <location>
        <begin position="1"/>
        <end position="188"/>
    </location>
</feature>
<dbReference type="InterPro" id="IPR036318">
    <property type="entry name" value="FAD-bd_PCMH-like_sf"/>
</dbReference>
<evidence type="ECO:0000259" key="10">
    <source>
        <dbReference type="PROSITE" id="PS51371"/>
    </source>
</evidence>
<evidence type="ECO:0000256" key="8">
    <source>
        <dbReference type="PROSITE-ProRule" id="PRU01193"/>
    </source>
</evidence>
<dbReference type="Gene3D" id="3.30.465.10">
    <property type="match status" value="1"/>
</dbReference>
<dbReference type="eggNOG" id="COG1253">
    <property type="taxonomic scope" value="Bacteria"/>
</dbReference>
<evidence type="ECO:0000313" key="12">
    <source>
        <dbReference type="EMBL" id="EFC92105.1"/>
    </source>
</evidence>
<dbReference type="CDD" id="cd04590">
    <property type="entry name" value="CBS_pair_CorC_HlyC_assoc"/>
    <property type="match status" value="1"/>
</dbReference>
<keyword evidence="2 8" id="KW-0812">Transmembrane</keyword>
<dbReference type="STRING" id="469381.Dpep_2081"/>
<dbReference type="InterPro" id="IPR000644">
    <property type="entry name" value="CBS_dom"/>
</dbReference>
<dbReference type="Pfam" id="PF00571">
    <property type="entry name" value="CBS"/>
    <property type="match status" value="2"/>
</dbReference>
<feature type="domain" description="CBS" evidence="10">
    <location>
        <begin position="272"/>
        <end position="329"/>
    </location>
</feature>
<dbReference type="GO" id="GO:0050660">
    <property type="term" value="F:flavin adenine dinucleotide binding"/>
    <property type="evidence" value="ECO:0007669"/>
    <property type="project" value="InterPro"/>
</dbReference>
<dbReference type="PANTHER" id="PTHR22777">
    <property type="entry name" value="HEMOLYSIN-RELATED"/>
    <property type="match status" value="1"/>
</dbReference>
<keyword evidence="4 8" id="KW-1133">Transmembrane helix</keyword>
<feature type="transmembrane region" description="Helical" evidence="9">
    <location>
        <begin position="91"/>
        <end position="110"/>
    </location>
</feature>
<dbReference type="PaxDb" id="469381-Dpep_2081"/>
<evidence type="ECO:0000256" key="2">
    <source>
        <dbReference type="ARBA" id="ARBA00022692"/>
    </source>
</evidence>
<dbReference type="GO" id="GO:0005886">
    <property type="term" value="C:plasma membrane"/>
    <property type="evidence" value="ECO:0007669"/>
    <property type="project" value="TreeGrafter"/>
</dbReference>
<evidence type="ECO:0000256" key="5">
    <source>
        <dbReference type="ARBA" id="ARBA00023122"/>
    </source>
</evidence>
<dbReference type="EMBL" id="ABTR02000001">
    <property type="protein sequence ID" value="EFC92105.1"/>
    <property type="molecule type" value="Genomic_DNA"/>
</dbReference>
<feature type="transmembrane region" description="Helical" evidence="9">
    <location>
        <begin position="130"/>
        <end position="151"/>
    </location>
</feature>
<dbReference type="FunFam" id="3.10.580.10:FF:000002">
    <property type="entry name" value="Magnesium/cobalt efflux protein CorC"/>
    <property type="match status" value="1"/>
</dbReference>
<dbReference type="InterPro" id="IPR016169">
    <property type="entry name" value="FAD-bd_PCMH_sub2"/>
</dbReference>
<comment type="subcellular location">
    <subcellularLocation>
        <location evidence="1">Membrane</location>
        <topology evidence="1">Multi-pass membrane protein</topology>
    </subcellularLocation>
</comment>
<proteinExistence type="predicted"/>
<dbReference type="OrthoDB" id="9798188at2"/>
<evidence type="ECO:0000259" key="11">
    <source>
        <dbReference type="PROSITE" id="PS51846"/>
    </source>
</evidence>
<evidence type="ECO:0000313" key="13">
    <source>
        <dbReference type="Proteomes" id="UP000006427"/>
    </source>
</evidence>
<dbReference type="InterPro" id="IPR046342">
    <property type="entry name" value="CBS_dom_sf"/>
</dbReference>
<keyword evidence="6 8" id="KW-0472">Membrane</keyword>